<reference evidence="2 3" key="1">
    <citation type="submission" date="2022-09" db="EMBL/GenBank/DDBJ databases">
        <title>Chelativorans salina sp. nov., a novel slightly halophilic bacterium isolated from a saline lake sediment enrichment.</title>
        <authorList>
            <person name="Gao L."/>
            <person name="Fang B.-Z."/>
            <person name="Li W.-J."/>
        </authorList>
    </citation>
    <scope>NUCLEOTIDE SEQUENCE [LARGE SCALE GENOMIC DNA]</scope>
    <source>
        <strain evidence="2 3">EGI FJ00035</strain>
    </source>
</reference>
<evidence type="ECO:0000256" key="1">
    <source>
        <dbReference type="SAM" id="MobiDB-lite"/>
    </source>
</evidence>
<feature type="compositionally biased region" description="Basic and acidic residues" evidence="1">
    <location>
        <begin position="626"/>
        <end position="639"/>
    </location>
</feature>
<feature type="region of interest" description="Disordered" evidence="1">
    <location>
        <begin position="626"/>
        <end position="654"/>
    </location>
</feature>
<gene>
    <name evidence="2" type="ORF">N5A92_04195</name>
</gene>
<dbReference type="EMBL" id="JAOCZP010000001">
    <property type="protein sequence ID" value="MCT7374233.1"/>
    <property type="molecule type" value="Genomic_DNA"/>
</dbReference>
<name>A0ABT2LKN0_9HYPH</name>
<keyword evidence="3" id="KW-1185">Reference proteome</keyword>
<proteinExistence type="predicted"/>
<evidence type="ECO:0008006" key="4">
    <source>
        <dbReference type="Google" id="ProtNLM"/>
    </source>
</evidence>
<sequence length="654" mass="70927">MHMDRITEAIAHFIGLFEITVEEARLRDAYDEFRAKETGDPDLADLNATAIPFAAPFRFAGFEPDLAYRAPPPEWVVVHPWSYLSFVPPDITLPGAYEIATPIPFSLPVINYTSHKTILPAVETLGSFANYIKQDIGLSDNDYFGVGGHGLYFNPAPASNIHVMALTGAATTLMPILELEMPGSSAEAAGFMTTASELLDEFPEDPEGNAFVKKSETIEGTFENGVEVDEASKLEDYYTFDEEPEGAPSGNVQLTENGPVIEQSVEVETGGNTLLNNAVLQNYWTSSPVMAVVGDHIEINAIFQINAWCDNDYISSTVGGWIHDTSPTQAFNIAKFERFDSFGDDTSNGAMSFPKHWVIKEIDGDLMMMNWLEQFIFMMDNDVGILSSSGVTTRVYSGDNKAFNDISIEEIGFGYDLIIVGGNVFDANIIHQLNVLSDNDIVGTVGGFQTTGDGSISTSGNLLWNQAHIYNVGGADRFETMPAHYLDAAKNLAAGNNHLNGEVLSDSAFAGYGALRVLHIKGDLVNLQYIKQTNILGDSDQLALAMHAKDAYPDAAWSVSTGGNALLNNAAIQDLDSVGKTYVGGGHYSNEVLVQADIISTEPDFGGQDPNVLVNEAVAFLDDDMMDNRDQPQGDHGQYDADYLQSDGLSTMIG</sequence>
<organism evidence="2 3">
    <name type="scientific">Chelativorans salis</name>
    <dbReference type="NCBI Taxonomy" id="2978478"/>
    <lineage>
        <taxon>Bacteria</taxon>
        <taxon>Pseudomonadati</taxon>
        <taxon>Pseudomonadota</taxon>
        <taxon>Alphaproteobacteria</taxon>
        <taxon>Hyphomicrobiales</taxon>
        <taxon>Phyllobacteriaceae</taxon>
        <taxon>Chelativorans</taxon>
    </lineage>
</organism>
<protein>
    <recommendedName>
        <fullName evidence="4">Type I secretion protein</fullName>
    </recommendedName>
</protein>
<dbReference type="RefSeq" id="WP_260900606.1">
    <property type="nucleotide sequence ID" value="NZ_JAOCZP010000001.1"/>
</dbReference>
<comment type="caution">
    <text evidence="2">The sequence shown here is derived from an EMBL/GenBank/DDBJ whole genome shotgun (WGS) entry which is preliminary data.</text>
</comment>
<evidence type="ECO:0000313" key="3">
    <source>
        <dbReference type="Proteomes" id="UP001320831"/>
    </source>
</evidence>
<accession>A0ABT2LKN0</accession>
<evidence type="ECO:0000313" key="2">
    <source>
        <dbReference type="EMBL" id="MCT7374233.1"/>
    </source>
</evidence>
<dbReference type="Proteomes" id="UP001320831">
    <property type="component" value="Unassembled WGS sequence"/>
</dbReference>